<dbReference type="STRING" id="1423755.FC40_GL001128"/>
<evidence type="ECO:0000259" key="6">
    <source>
        <dbReference type="PROSITE" id="PS50847"/>
    </source>
</evidence>
<dbReference type="NCBIfam" id="TIGR01167">
    <property type="entry name" value="LPXTG_anchor"/>
    <property type="match status" value="1"/>
</dbReference>
<evidence type="ECO:0000313" key="8">
    <source>
        <dbReference type="Proteomes" id="UP000051054"/>
    </source>
</evidence>
<keyword evidence="5" id="KW-0472">Membrane</keyword>
<evidence type="ECO:0000256" key="2">
    <source>
        <dbReference type="ARBA" id="ARBA00022525"/>
    </source>
</evidence>
<name>A0A0R1WPF6_9LACO</name>
<gene>
    <name evidence="7" type="ORF">FC40_GL001128</name>
</gene>
<evidence type="ECO:0000256" key="4">
    <source>
        <dbReference type="ARBA" id="ARBA00023088"/>
    </source>
</evidence>
<evidence type="ECO:0000256" key="5">
    <source>
        <dbReference type="SAM" id="Phobius"/>
    </source>
</evidence>
<keyword evidence="1" id="KW-0134">Cell wall</keyword>
<accession>A0A0R1WPF6</accession>
<reference evidence="7 8" key="1">
    <citation type="journal article" date="2015" name="Genome Announc.">
        <title>Expanding the biotechnology potential of lactobacilli through comparative genomics of 213 strains and associated genera.</title>
        <authorList>
            <person name="Sun Z."/>
            <person name="Harris H.M."/>
            <person name="McCann A."/>
            <person name="Guo C."/>
            <person name="Argimon S."/>
            <person name="Zhang W."/>
            <person name="Yang X."/>
            <person name="Jeffery I.B."/>
            <person name="Cooney J.C."/>
            <person name="Kagawa T.F."/>
            <person name="Liu W."/>
            <person name="Song Y."/>
            <person name="Salvetti E."/>
            <person name="Wrobel A."/>
            <person name="Rasinkangas P."/>
            <person name="Parkhill J."/>
            <person name="Rea M.C."/>
            <person name="O'Sullivan O."/>
            <person name="Ritari J."/>
            <person name="Douillard F.P."/>
            <person name="Paul Ross R."/>
            <person name="Yang R."/>
            <person name="Briner A.E."/>
            <person name="Felis G.E."/>
            <person name="de Vos W.M."/>
            <person name="Barrangou R."/>
            <person name="Klaenhammer T.R."/>
            <person name="Caufield P.W."/>
            <person name="Cui Y."/>
            <person name="Zhang H."/>
            <person name="O'Toole P.W."/>
        </authorList>
    </citation>
    <scope>NUCLEOTIDE SEQUENCE [LARGE SCALE GENOMIC DNA]</scope>
    <source>
        <strain evidence="7 8">DSM 18933</strain>
    </source>
</reference>
<evidence type="ECO:0000313" key="7">
    <source>
        <dbReference type="EMBL" id="KRM17739.1"/>
    </source>
</evidence>
<feature type="transmembrane region" description="Helical" evidence="5">
    <location>
        <begin position="55"/>
        <end position="73"/>
    </location>
</feature>
<dbReference type="EMBL" id="AZGD01000102">
    <property type="protein sequence ID" value="KRM17739.1"/>
    <property type="molecule type" value="Genomic_DNA"/>
</dbReference>
<dbReference type="Pfam" id="PF00746">
    <property type="entry name" value="Gram_pos_anchor"/>
    <property type="match status" value="1"/>
</dbReference>
<keyword evidence="4" id="KW-0572">Peptidoglycan-anchor</keyword>
<comment type="caution">
    <text evidence="7">The sequence shown here is derived from an EMBL/GenBank/DDBJ whole genome shotgun (WGS) entry which is preliminary data.</text>
</comment>
<keyword evidence="5" id="KW-1133">Transmembrane helix</keyword>
<feature type="domain" description="Gram-positive cocci surface proteins LPxTG" evidence="6">
    <location>
        <begin position="45"/>
        <end position="80"/>
    </location>
</feature>
<dbReference type="InterPro" id="IPR019931">
    <property type="entry name" value="LPXTG_anchor"/>
</dbReference>
<dbReference type="AlphaFoldDB" id="A0A0R1WPF6"/>
<dbReference type="Proteomes" id="UP000051054">
    <property type="component" value="Unassembled WGS sequence"/>
</dbReference>
<keyword evidence="3" id="KW-0732">Signal</keyword>
<evidence type="ECO:0000256" key="3">
    <source>
        <dbReference type="ARBA" id="ARBA00022729"/>
    </source>
</evidence>
<proteinExistence type="predicted"/>
<dbReference type="PROSITE" id="PS50847">
    <property type="entry name" value="GRAM_POS_ANCHORING"/>
    <property type="match status" value="1"/>
</dbReference>
<keyword evidence="5" id="KW-0812">Transmembrane</keyword>
<evidence type="ECO:0000256" key="1">
    <source>
        <dbReference type="ARBA" id="ARBA00022512"/>
    </source>
</evidence>
<keyword evidence="2" id="KW-0964">Secreted</keyword>
<keyword evidence="8" id="KW-1185">Reference proteome</keyword>
<sequence>MVPNEAKSADKPEVKLPQVNAQAQQVKHEANTADSNVARKQATALPQTGDEKLDANATGIAAVSAGLALMFGFKKKKDKK</sequence>
<organism evidence="7 8">
    <name type="scientific">Ligilactobacillus hayakitensis DSM 18933 = JCM 14209</name>
    <dbReference type="NCBI Taxonomy" id="1423755"/>
    <lineage>
        <taxon>Bacteria</taxon>
        <taxon>Bacillati</taxon>
        <taxon>Bacillota</taxon>
        <taxon>Bacilli</taxon>
        <taxon>Lactobacillales</taxon>
        <taxon>Lactobacillaceae</taxon>
        <taxon>Ligilactobacillus</taxon>
    </lineage>
</organism>
<protein>
    <recommendedName>
        <fullName evidence="6">Gram-positive cocci surface proteins LPxTG domain-containing protein</fullName>
    </recommendedName>
</protein>